<evidence type="ECO:0000313" key="2">
    <source>
        <dbReference type="Proteomes" id="UP000562352"/>
    </source>
</evidence>
<protein>
    <submittedName>
        <fullName evidence="1">Uncharacterized protein</fullName>
    </submittedName>
</protein>
<comment type="caution">
    <text evidence="1">The sequence shown here is derived from an EMBL/GenBank/DDBJ whole genome shotgun (WGS) entry which is preliminary data.</text>
</comment>
<gene>
    <name evidence="1" type="ORF">FHS22_007471</name>
</gene>
<dbReference type="Proteomes" id="UP000562352">
    <property type="component" value="Unassembled WGS sequence"/>
</dbReference>
<organism evidence="1 2">
    <name type="scientific">Planomonospora venezuelensis</name>
    <dbReference type="NCBI Taxonomy" id="1999"/>
    <lineage>
        <taxon>Bacteria</taxon>
        <taxon>Bacillati</taxon>
        <taxon>Actinomycetota</taxon>
        <taxon>Actinomycetes</taxon>
        <taxon>Streptosporangiales</taxon>
        <taxon>Streptosporangiaceae</taxon>
        <taxon>Planomonospora</taxon>
    </lineage>
</organism>
<evidence type="ECO:0000313" key="1">
    <source>
        <dbReference type="EMBL" id="MBB5968150.1"/>
    </source>
</evidence>
<accession>A0A841DDI6</accession>
<proteinExistence type="predicted"/>
<dbReference type="AlphaFoldDB" id="A0A841DDI6"/>
<keyword evidence="2" id="KW-1185">Reference proteome</keyword>
<sequence>MPYDDVGELAGRPYEQLVERPEAVVPLPPLVRYRDQVALVCGWRQASDRSWWAQPTWLPEEEQDAVRPPYLRQRQVAGGQVDPVAGQDYRRVPRLRSGSVLTNSS</sequence>
<name>A0A841DDI6_PLAVE</name>
<dbReference type="EMBL" id="JACHJJ010000055">
    <property type="protein sequence ID" value="MBB5968150.1"/>
    <property type="molecule type" value="Genomic_DNA"/>
</dbReference>
<reference evidence="1 2" key="1">
    <citation type="submission" date="2020-08" db="EMBL/GenBank/DDBJ databases">
        <title>Genomic Encyclopedia of Type Strains, Phase III (KMG-III): the genomes of soil and plant-associated and newly described type strains.</title>
        <authorList>
            <person name="Whitman W."/>
        </authorList>
    </citation>
    <scope>NUCLEOTIDE SEQUENCE [LARGE SCALE GENOMIC DNA]</scope>
    <source>
        <strain evidence="1 2">CECT 3303</strain>
    </source>
</reference>
<dbReference type="RefSeq" id="WP_184948830.1">
    <property type="nucleotide sequence ID" value="NZ_BAAAWZ010000004.1"/>
</dbReference>